<organism evidence="5 6">
    <name type="scientific">Phytophthora cactorum</name>
    <dbReference type="NCBI Taxonomy" id="29920"/>
    <lineage>
        <taxon>Eukaryota</taxon>
        <taxon>Sar</taxon>
        <taxon>Stramenopiles</taxon>
        <taxon>Oomycota</taxon>
        <taxon>Peronosporomycetes</taxon>
        <taxon>Peronosporales</taxon>
        <taxon>Peronosporaceae</taxon>
        <taxon>Phytophthora</taxon>
    </lineage>
</organism>
<dbReference type="AlphaFoldDB" id="A0A329S793"/>
<gene>
    <name evidence="5" type="ORF">PC110_g11258</name>
    <name evidence="1" type="ORF">PC115_g20258</name>
    <name evidence="2" type="ORF">PC117_g22504</name>
    <name evidence="3" type="ORF">PC118_g21042</name>
    <name evidence="4" type="ORF">PC129_g20472</name>
</gene>
<dbReference type="EMBL" id="RCMV01001460">
    <property type="protein sequence ID" value="KAG3208505.1"/>
    <property type="molecule type" value="Genomic_DNA"/>
</dbReference>
<accession>A0A329S793</accession>
<dbReference type="Proteomes" id="UP000736787">
    <property type="component" value="Unassembled WGS sequence"/>
</dbReference>
<dbReference type="EMBL" id="RCML01001369">
    <property type="protein sequence ID" value="KAG2963138.1"/>
    <property type="molecule type" value="Genomic_DNA"/>
</dbReference>
<dbReference type="EMBL" id="RCMK01001248">
    <property type="protein sequence ID" value="KAG2898513.1"/>
    <property type="molecule type" value="Genomic_DNA"/>
</dbReference>
<sequence length="46" mass="5216">MARTKNTAKILRALGIQADTSSSEDDMRIKVRLLGVLWRMRLGLMV</sequence>
<proteinExistence type="predicted"/>
<dbReference type="EMBL" id="MJFZ01000279">
    <property type="protein sequence ID" value="RAW32400.1"/>
    <property type="molecule type" value="Genomic_DNA"/>
</dbReference>
<reference evidence="5 6" key="1">
    <citation type="submission" date="2018-01" db="EMBL/GenBank/DDBJ databases">
        <title>Draft genome of the strawberry crown rot pathogen Phytophthora cactorum.</title>
        <authorList>
            <person name="Armitage A.D."/>
            <person name="Lysoe E."/>
            <person name="Nellist C.F."/>
            <person name="Harrison R.J."/>
            <person name="Brurberg M.B."/>
        </authorList>
    </citation>
    <scope>NUCLEOTIDE SEQUENCE [LARGE SCALE GENOMIC DNA]</scope>
    <source>
        <strain evidence="5 6">10300</strain>
    </source>
</reference>
<evidence type="ECO:0000313" key="5">
    <source>
        <dbReference type="EMBL" id="RAW32400.1"/>
    </source>
</evidence>
<evidence type="ECO:0000313" key="6">
    <source>
        <dbReference type="Proteomes" id="UP000251314"/>
    </source>
</evidence>
<evidence type="ECO:0000313" key="3">
    <source>
        <dbReference type="EMBL" id="KAG2963138.1"/>
    </source>
</evidence>
<reference evidence="1" key="2">
    <citation type="submission" date="2018-10" db="EMBL/GenBank/DDBJ databases">
        <title>Effector identification in a new, highly contiguous assembly of the strawberry crown rot pathogen Phytophthora cactorum.</title>
        <authorList>
            <person name="Armitage A.D."/>
            <person name="Nellist C.F."/>
            <person name="Bates H."/>
            <person name="Vickerstaff R.J."/>
            <person name="Harrison R.J."/>
        </authorList>
    </citation>
    <scope>NUCLEOTIDE SEQUENCE</scope>
    <source>
        <strain evidence="1">4032</strain>
        <strain evidence="2">4040</strain>
        <strain evidence="3">P415</strain>
        <strain evidence="4">P421</strain>
    </source>
</reference>
<dbReference type="Proteomes" id="UP000760860">
    <property type="component" value="Unassembled WGS sequence"/>
</dbReference>
<keyword evidence="6" id="KW-1185">Reference proteome</keyword>
<protein>
    <submittedName>
        <fullName evidence="5">Uncharacterized protein</fullName>
    </submittedName>
</protein>
<evidence type="ECO:0000313" key="1">
    <source>
        <dbReference type="EMBL" id="KAG2887731.1"/>
    </source>
</evidence>
<dbReference type="Proteomes" id="UP000774804">
    <property type="component" value="Unassembled WGS sequence"/>
</dbReference>
<evidence type="ECO:0000313" key="2">
    <source>
        <dbReference type="EMBL" id="KAG2898513.1"/>
    </source>
</evidence>
<name>A0A329S793_9STRA</name>
<evidence type="ECO:0000313" key="4">
    <source>
        <dbReference type="EMBL" id="KAG3208505.1"/>
    </source>
</evidence>
<dbReference type="EMBL" id="RCMI01001255">
    <property type="protein sequence ID" value="KAG2887731.1"/>
    <property type="molecule type" value="Genomic_DNA"/>
</dbReference>
<comment type="caution">
    <text evidence="5">The sequence shown here is derived from an EMBL/GenBank/DDBJ whole genome shotgun (WGS) entry which is preliminary data.</text>
</comment>
<dbReference type="VEuPathDB" id="FungiDB:PC110_g11258"/>
<dbReference type="Proteomes" id="UP000697107">
    <property type="component" value="Unassembled WGS sequence"/>
</dbReference>
<dbReference type="Proteomes" id="UP000251314">
    <property type="component" value="Unassembled WGS sequence"/>
</dbReference>